<dbReference type="AlphaFoldDB" id="B4CYH7"/>
<dbReference type="InterPro" id="IPR003500">
    <property type="entry name" value="RpiB_LacA_LacB"/>
</dbReference>
<dbReference type="SUPFAM" id="SSF54637">
    <property type="entry name" value="Thioesterase/thiol ester dehydrase-isomerase"/>
    <property type="match status" value="1"/>
</dbReference>
<dbReference type="InterPro" id="IPR004785">
    <property type="entry name" value="RpiB"/>
</dbReference>
<evidence type="ECO:0000256" key="2">
    <source>
        <dbReference type="ARBA" id="ARBA00023235"/>
    </source>
</evidence>
<dbReference type="Proteomes" id="UP000005824">
    <property type="component" value="Unassembled WGS sequence"/>
</dbReference>
<proteinExistence type="inferred from homology"/>
<comment type="similarity">
    <text evidence="1">Belongs to the LacAB/RpiB family.</text>
</comment>
<organism evidence="3 4">
    <name type="scientific">Chthoniobacter flavus Ellin428</name>
    <dbReference type="NCBI Taxonomy" id="497964"/>
    <lineage>
        <taxon>Bacteria</taxon>
        <taxon>Pseudomonadati</taxon>
        <taxon>Verrucomicrobiota</taxon>
        <taxon>Spartobacteria</taxon>
        <taxon>Chthoniobacterales</taxon>
        <taxon>Chthoniobacteraceae</taxon>
        <taxon>Chthoniobacter</taxon>
    </lineage>
</organism>
<dbReference type="InterPro" id="IPR029069">
    <property type="entry name" value="HotDog_dom_sf"/>
</dbReference>
<reference evidence="3 4" key="1">
    <citation type="journal article" date="2011" name="J. Bacteriol.">
        <title>Genome sequence of Chthoniobacter flavus Ellin428, an aerobic heterotrophic soil bacterium.</title>
        <authorList>
            <person name="Kant R."/>
            <person name="van Passel M.W."/>
            <person name="Palva A."/>
            <person name="Lucas S."/>
            <person name="Lapidus A."/>
            <person name="Glavina Del Rio T."/>
            <person name="Dalin E."/>
            <person name="Tice H."/>
            <person name="Bruce D."/>
            <person name="Goodwin L."/>
            <person name="Pitluck S."/>
            <person name="Larimer F.W."/>
            <person name="Land M.L."/>
            <person name="Hauser L."/>
            <person name="Sangwan P."/>
            <person name="de Vos W.M."/>
            <person name="Janssen P.H."/>
            <person name="Smidt H."/>
        </authorList>
    </citation>
    <scope>NUCLEOTIDE SEQUENCE [LARGE SCALE GENOMIC DNA]</scope>
    <source>
        <strain evidence="3 4">Ellin428</strain>
    </source>
</reference>
<dbReference type="PANTHER" id="PTHR30345:SF0">
    <property type="entry name" value="DNA DAMAGE-REPAIR_TOLERATION PROTEIN DRT102"/>
    <property type="match status" value="1"/>
</dbReference>
<dbReference type="GO" id="GO:0019316">
    <property type="term" value="P:D-allose catabolic process"/>
    <property type="evidence" value="ECO:0007669"/>
    <property type="project" value="TreeGrafter"/>
</dbReference>
<accession>B4CYH7</accession>
<dbReference type="FunCoup" id="B4CYH7">
    <property type="interactions" value="267"/>
</dbReference>
<dbReference type="eggNOG" id="COG0698">
    <property type="taxonomic scope" value="Bacteria"/>
</dbReference>
<dbReference type="GO" id="GO:0004751">
    <property type="term" value="F:ribose-5-phosphate isomerase activity"/>
    <property type="evidence" value="ECO:0007669"/>
    <property type="project" value="TreeGrafter"/>
</dbReference>
<dbReference type="RefSeq" id="WP_006979041.1">
    <property type="nucleotide sequence ID" value="NZ_ABVL01000004.1"/>
</dbReference>
<gene>
    <name evidence="3" type="ORF">CfE428DRAFT_1715</name>
</gene>
<keyword evidence="4" id="KW-1185">Reference proteome</keyword>
<dbReference type="Gene3D" id="3.10.129.10">
    <property type="entry name" value="Hotdog Thioesterase"/>
    <property type="match status" value="1"/>
</dbReference>
<dbReference type="STRING" id="497964.CfE428DRAFT_1715"/>
<dbReference type="NCBIfam" id="NF004051">
    <property type="entry name" value="PRK05571.1"/>
    <property type="match status" value="1"/>
</dbReference>
<dbReference type="NCBIfam" id="TIGR01120">
    <property type="entry name" value="rpiB"/>
    <property type="match status" value="1"/>
</dbReference>
<evidence type="ECO:0000313" key="4">
    <source>
        <dbReference type="Proteomes" id="UP000005824"/>
    </source>
</evidence>
<protein>
    <submittedName>
        <fullName evidence="3">Sugar-phosphate isomerase, RpiB/LacA/LacB family</fullName>
    </submittedName>
</protein>
<dbReference type="InterPro" id="IPR036569">
    <property type="entry name" value="RpiB_LacA_LacB_sf"/>
</dbReference>
<dbReference type="InParanoid" id="B4CYH7"/>
<dbReference type="EMBL" id="ABVL01000004">
    <property type="protein sequence ID" value="EDY20518.1"/>
    <property type="molecule type" value="Genomic_DNA"/>
</dbReference>
<evidence type="ECO:0000313" key="3">
    <source>
        <dbReference type="EMBL" id="EDY20518.1"/>
    </source>
</evidence>
<dbReference type="NCBIfam" id="TIGR00689">
    <property type="entry name" value="rpiB_lacA_lacB"/>
    <property type="match status" value="1"/>
</dbReference>
<name>B4CYH7_9BACT</name>
<dbReference type="SUPFAM" id="SSF89623">
    <property type="entry name" value="Ribose/Galactose isomerase RpiB/AlsB"/>
    <property type="match status" value="1"/>
</dbReference>
<keyword evidence="2 3" id="KW-0413">Isomerase</keyword>
<sequence length="218" mass="23553">MKIAIGSDHAGFEYKGKIIELLTTLGHEVRDFGTHSADPVDYPLYIAPTAQAVASGECERGIVLGGSGNGEQITANKVRGIRCALCFSLDTARWAKLHNDANCIAIGQRTIPGELALEIVKTWLNTEFEGGRHVARLNGIAAVENSQTHSQAGAFPVYERTTLIRPEYLNPRGSLYGGYMLEWADDLASTAATLTFPKASFVTRRGGGVRFQVAGAQW</sequence>
<dbReference type="PANTHER" id="PTHR30345">
    <property type="entry name" value="RIBOSE-5-PHOSPHATE ISOMERASE B"/>
    <property type="match status" value="1"/>
</dbReference>
<dbReference type="Gene3D" id="3.40.1400.10">
    <property type="entry name" value="Sugar-phosphate isomerase, RpiB/LacA/LacB"/>
    <property type="match status" value="1"/>
</dbReference>
<evidence type="ECO:0000256" key="1">
    <source>
        <dbReference type="ARBA" id="ARBA00008754"/>
    </source>
</evidence>
<comment type="caution">
    <text evidence="3">The sequence shown here is derived from an EMBL/GenBank/DDBJ whole genome shotgun (WGS) entry which is preliminary data.</text>
</comment>
<dbReference type="Pfam" id="PF02502">
    <property type="entry name" value="LacAB_rpiB"/>
    <property type="match status" value="1"/>
</dbReference>
<dbReference type="GO" id="GO:0009052">
    <property type="term" value="P:pentose-phosphate shunt, non-oxidative branch"/>
    <property type="evidence" value="ECO:0007669"/>
    <property type="project" value="TreeGrafter"/>
</dbReference>